<evidence type="ECO:0000313" key="2">
    <source>
        <dbReference type="EMBL" id="THV51300.1"/>
    </source>
</evidence>
<evidence type="ECO:0000256" key="1">
    <source>
        <dbReference type="SAM" id="MobiDB-lite"/>
    </source>
</evidence>
<accession>A0A4S8R1Q8</accession>
<keyword evidence="3" id="KW-1185">Reference proteome</keyword>
<gene>
    <name evidence="2" type="ORF">BGAL_0115g00010</name>
</gene>
<evidence type="ECO:0000313" key="3">
    <source>
        <dbReference type="Proteomes" id="UP000308671"/>
    </source>
</evidence>
<feature type="compositionally biased region" description="Basic and acidic residues" evidence="1">
    <location>
        <begin position="150"/>
        <end position="169"/>
    </location>
</feature>
<dbReference type="Proteomes" id="UP000308671">
    <property type="component" value="Unassembled WGS sequence"/>
</dbReference>
<name>A0A4S8R1Q8_9HELO</name>
<comment type="caution">
    <text evidence="2">The sequence shown here is derived from an EMBL/GenBank/DDBJ whole genome shotgun (WGS) entry which is preliminary data.</text>
</comment>
<feature type="region of interest" description="Disordered" evidence="1">
    <location>
        <begin position="150"/>
        <end position="177"/>
    </location>
</feature>
<proteinExistence type="predicted"/>
<dbReference type="AlphaFoldDB" id="A0A4S8R1Q8"/>
<sequence>MTLKSLFKKLCSRTSESIHKTHSRQASKEDEIYHSESNPSYLKHLLAASGRPLRPIRVSSIPRDDWSFADQEVWIFRTLVEVCHRPDYNAYDIVKTYSMENDREDLYLLDEEDWSKMLGSSKDGATVHSILRSMERRSKPWFRNTVSRIESESEPESKVQQFDHRDNARSKATNINF</sequence>
<protein>
    <submittedName>
        <fullName evidence="2">Uncharacterized protein</fullName>
    </submittedName>
</protein>
<dbReference type="EMBL" id="PQXL01000115">
    <property type="protein sequence ID" value="THV51300.1"/>
    <property type="molecule type" value="Genomic_DNA"/>
</dbReference>
<dbReference type="OrthoDB" id="3519615at2759"/>
<organism evidence="2 3">
    <name type="scientific">Botrytis galanthina</name>
    <dbReference type="NCBI Taxonomy" id="278940"/>
    <lineage>
        <taxon>Eukaryota</taxon>
        <taxon>Fungi</taxon>
        <taxon>Dikarya</taxon>
        <taxon>Ascomycota</taxon>
        <taxon>Pezizomycotina</taxon>
        <taxon>Leotiomycetes</taxon>
        <taxon>Helotiales</taxon>
        <taxon>Sclerotiniaceae</taxon>
        <taxon>Botrytis</taxon>
    </lineage>
</organism>
<reference evidence="2 3" key="1">
    <citation type="submission" date="2017-12" db="EMBL/GenBank/DDBJ databases">
        <title>Comparative genomics of Botrytis spp.</title>
        <authorList>
            <person name="Valero-Jimenez C.A."/>
            <person name="Tapia P."/>
            <person name="Veloso J."/>
            <person name="Silva-Moreno E."/>
            <person name="Staats M."/>
            <person name="Valdes J.H."/>
            <person name="Van Kan J.A.L."/>
        </authorList>
    </citation>
    <scope>NUCLEOTIDE SEQUENCE [LARGE SCALE GENOMIC DNA]</scope>
    <source>
        <strain evidence="2 3">MUCL435</strain>
    </source>
</reference>